<proteinExistence type="predicted"/>
<gene>
    <name evidence="1" type="ORF">CLIB1444_18S01508</name>
</gene>
<reference evidence="1" key="1">
    <citation type="submission" date="2022-06" db="EMBL/GenBank/DDBJ databases">
        <authorList>
            <person name="Legras J.-L."/>
            <person name="Devillers H."/>
            <person name="Grondin C."/>
        </authorList>
    </citation>
    <scope>NUCLEOTIDE SEQUENCE</scope>
    <source>
        <strain evidence="1">CLIB 1444</strain>
    </source>
</reference>
<evidence type="ECO:0000313" key="2">
    <source>
        <dbReference type="Proteomes" id="UP001152531"/>
    </source>
</evidence>
<name>A0ACA9YF38_9ASCO</name>
<sequence>MILFLFLPFILSFILIPPVSEDSVGSYKGTKELNIEIVKRELITKDEADLFKTLFAQTQPQLFNVIQDEQQQTDYDDHLPTSIIVYKSKRSKESDKDFVDRLRELNCGKGDQAPTKYDYATVFEEDVFSVSTLEEEEAIKVKTLEKKLIKNSVLQYLNQFNDLVYVINGTYLNLVSQL</sequence>
<organism evidence="1 2">
    <name type="scientific">[Candida] jaroonii</name>
    <dbReference type="NCBI Taxonomy" id="467808"/>
    <lineage>
        <taxon>Eukaryota</taxon>
        <taxon>Fungi</taxon>
        <taxon>Dikarya</taxon>
        <taxon>Ascomycota</taxon>
        <taxon>Saccharomycotina</taxon>
        <taxon>Pichiomycetes</taxon>
        <taxon>Debaryomycetaceae</taxon>
        <taxon>Yamadazyma</taxon>
    </lineage>
</organism>
<evidence type="ECO:0000313" key="1">
    <source>
        <dbReference type="EMBL" id="CAH6723703.1"/>
    </source>
</evidence>
<protein>
    <submittedName>
        <fullName evidence="1">Uncharacterized protein</fullName>
    </submittedName>
</protein>
<comment type="caution">
    <text evidence="1">The sequence shown here is derived from an EMBL/GenBank/DDBJ whole genome shotgun (WGS) entry which is preliminary data.</text>
</comment>
<accession>A0ACA9YF38</accession>
<dbReference type="EMBL" id="CALSDN010000018">
    <property type="protein sequence ID" value="CAH6723703.1"/>
    <property type="molecule type" value="Genomic_DNA"/>
</dbReference>
<dbReference type="Proteomes" id="UP001152531">
    <property type="component" value="Unassembled WGS sequence"/>
</dbReference>
<keyword evidence="2" id="KW-1185">Reference proteome</keyword>